<accession>A0A8S5N2D4</accession>
<dbReference type="EMBL" id="BK015043">
    <property type="protein sequence ID" value="DAD88580.1"/>
    <property type="molecule type" value="Genomic_DNA"/>
</dbReference>
<dbReference type="Pfam" id="PF10076">
    <property type="entry name" value="Phage_Mu_Gp48"/>
    <property type="match status" value="1"/>
</dbReference>
<dbReference type="InterPro" id="IPR018755">
    <property type="entry name" value="Phage_Mu_Gp48"/>
</dbReference>
<name>A0A8S5N2D4_9CAUD</name>
<reference evidence="1" key="1">
    <citation type="journal article" date="2021" name="Proc. Natl. Acad. Sci. U.S.A.">
        <title>A Catalog of Tens of Thousands of Viruses from Human Metagenomes Reveals Hidden Associations with Chronic Diseases.</title>
        <authorList>
            <person name="Tisza M.J."/>
            <person name="Buck C.B."/>
        </authorList>
    </citation>
    <scope>NUCLEOTIDE SEQUENCE</scope>
    <source>
        <strain evidence="1">CtP4M4</strain>
    </source>
</reference>
<proteinExistence type="predicted"/>
<sequence length="207" mass="24040">MVSKAEETLKEQLPEYFRPIIEFGEILKAHGCSLDELDKTRVKVQDNNYILTCDEETIAYYERLLGITYRFGDTMEYRRARVLQKYNTIVPFSEEFLRDKLTELYGEEGYEMSVDSAACKLKIKVTSDRYGAVDLLYDLLWDVVPAHIQILANQQIVNRVPCRLYTVGTVSRVFVQTIYRHTIYEIKEVVNSGGVTSKTRIQTILNK</sequence>
<organism evidence="1">
    <name type="scientific">Myoviridae sp. ctP4M4</name>
    <dbReference type="NCBI Taxonomy" id="2826647"/>
    <lineage>
        <taxon>Viruses</taxon>
        <taxon>Duplodnaviria</taxon>
        <taxon>Heunggongvirae</taxon>
        <taxon>Uroviricota</taxon>
        <taxon>Caudoviricetes</taxon>
    </lineage>
</organism>
<evidence type="ECO:0000313" key="1">
    <source>
        <dbReference type="EMBL" id="DAD88580.1"/>
    </source>
</evidence>
<protein>
    <submittedName>
        <fullName evidence="1">Tail protein</fullName>
    </submittedName>
</protein>